<dbReference type="InterPro" id="IPR056229">
    <property type="entry name" value="Ig_TMM62"/>
</dbReference>
<evidence type="ECO:0000256" key="1">
    <source>
        <dbReference type="SAM" id="Phobius"/>
    </source>
</evidence>
<dbReference type="InterPro" id="IPR056230">
    <property type="entry name" value="TMEM62_C"/>
</dbReference>
<dbReference type="PANTHER" id="PTHR14795:SF6">
    <property type="entry name" value="METALLOPHOSPHOESTERASE-RELATED"/>
    <property type="match status" value="1"/>
</dbReference>
<feature type="domain" description="Calcineurin-like phosphoesterase" evidence="2">
    <location>
        <begin position="125"/>
        <end position="341"/>
    </location>
</feature>
<dbReference type="AlphaFoldDB" id="A0A1D1YPE1"/>
<evidence type="ECO:0000313" key="5">
    <source>
        <dbReference type="EMBL" id="JAT56498.1"/>
    </source>
</evidence>
<organism evidence="5">
    <name type="scientific">Anthurium amnicola</name>
    <dbReference type="NCBI Taxonomy" id="1678845"/>
    <lineage>
        <taxon>Eukaryota</taxon>
        <taxon>Viridiplantae</taxon>
        <taxon>Streptophyta</taxon>
        <taxon>Embryophyta</taxon>
        <taxon>Tracheophyta</taxon>
        <taxon>Spermatophyta</taxon>
        <taxon>Magnoliopsida</taxon>
        <taxon>Liliopsida</taxon>
        <taxon>Araceae</taxon>
        <taxon>Pothoideae</taxon>
        <taxon>Potheae</taxon>
        <taxon>Anthurium</taxon>
    </lineage>
</organism>
<feature type="transmembrane region" description="Helical" evidence="1">
    <location>
        <begin position="667"/>
        <end position="690"/>
    </location>
</feature>
<dbReference type="Pfam" id="PF00149">
    <property type="entry name" value="Metallophos"/>
    <property type="match status" value="1"/>
</dbReference>
<feature type="transmembrane region" description="Helical" evidence="1">
    <location>
        <begin position="610"/>
        <end position="630"/>
    </location>
</feature>
<name>A0A1D1YPE1_9ARAE</name>
<keyword evidence="1" id="KW-0472">Membrane</keyword>
<gene>
    <name evidence="5" type="primary">At3g03305_0</name>
    <name evidence="5" type="ORF">g.42991</name>
</gene>
<dbReference type="EMBL" id="GDJX01011438">
    <property type="protein sequence ID" value="JAT56498.1"/>
    <property type="molecule type" value="Transcribed_RNA"/>
</dbReference>
<evidence type="ECO:0000259" key="4">
    <source>
        <dbReference type="Pfam" id="PF24394"/>
    </source>
</evidence>
<feature type="transmembrane region" description="Helical" evidence="1">
    <location>
        <begin position="746"/>
        <end position="763"/>
    </location>
</feature>
<reference evidence="5" key="1">
    <citation type="submission" date="2015-07" db="EMBL/GenBank/DDBJ databases">
        <title>Transcriptome Assembly of Anthurium amnicola.</title>
        <authorList>
            <person name="Suzuki J."/>
        </authorList>
    </citation>
    <scope>NUCLEOTIDE SEQUENCE</scope>
</reference>
<dbReference type="GO" id="GO:0016787">
    <property type="term" value="F:hydrolase activity"/>
    <property type="evidence" value="ECO:0007669"/>
    <property type="project" value="InterPro"/>
</dbReference>
<dbReference type="InterPro" id="IPR004843">
    <property type="entry name" value="Calcineurin-like_PHP"/>
</dbReference>
<protein>
    <submittedName>
        <fullName evidence="5">Putative metallophosphoesterase At3g03305</fullName>
    </submittedName>
</protein>
<feature type="domain" description="TMEM62 C-terminal" evidence="4">
    <location>
        <begin position="548"/>
        <end position="781"/>
    </location>
</feature>
<sequence>KKVLSRCRTHSDRIRCYFLCAVSFVIFSRHCCARAAVTIRAHRGEGRCGPTAAGLSHPPPPMTRHLPLVLLPFFFFLLLPPAISSGGGGVPGGTGASSRGHCCDVDADGPASREFFPMEGDIAWVVQVSDLHLSAYHHDRARDLEALLAPALRVVRPALLIITGDLTDAKNKERTSTRQDEFEWVQYRNSMDAVVRKSGMDRRRLFDIRGNHDKYGVPCPGDKLDFFSIYSMSAQLNRTSTIQSISLVGNQWKYMFLGIDDTMITGLRGPSNLFGHPTDKRIKTLEFELQYWDADPAATTTKIVFGHFPMSFIASSEGGKRYESVFAARSVSAYLCGHLHAKFSNKLWRPHTIEGIFDLEQRTKRRFWEWELGDWKESRLMRIITVDQGDVSFLDIALNEHGLQDDFQTTILITYPIDSRSMAQIRPDHWVERNDINVLVFSVHSICNVTAKVYDSSRSYKAVEEIPLQLSTNSFTSQTLFSAKWNAENYRSPSATRYWLQVFVLDVHGQETSSTLRPFSVEGKSAYLPTTWLSHLVFYVQWEKLYSVLLWSNISFLTTLLLLPKLLNHFMQSNGSYQRWAMSVSISSITGRQRLFFWPVWFLIEGSRNWILWCSMVLYLTYLLCLPWFWGHGASVNGDLAKMSILGWTMELPGCPIRKEKLGTPDIMAITLPFMYLVVTPLFLLIYSLFAERSASCLHCSGEAIKSKESVSLRQEMEENRKVATGCGSKSIEDQMAFRTCKICRWTRVTILLACFVSTFVHIKQFLAIGRAYGFGPVALSAALSLLPPFFFVAAVYLSH</sequence>
<dbReference type="Gene3D" id="3.60.21.10">
    <property type="match status" value="1"/>
</dbReference>
<accession>A0A1D1YPE1</accession>
<feature type="non-terminal residue" evidence="5">
    <location>
        <position position="1"/>
    </location>
</feature>
<dbReference type="Pfam" id="PF24384">
    <property type="entry name" value="Ig_TMM62"/>
    <property type="match status" value="1"/>
</dbReference>
<feature type="domain" description="TMEM62 Ig-like" evidence="3">
    <location>
        <begin position="406"/>
        <end position="524"/>
    </location>
</feature>
<dbReference type="SUPFAM" id="SSF56300">
    <property type="entry name" value="Metallo-dependent phosphatases"/>
    <property type="match status" value="1"/>
</dbReference>
<feature type="transmembrane region" description="Helical" evidence="1">
    <location>
        <begin position="775"/>
        <end position="798"/>
    </location>
</feature>
<dbReference type="InterPro" id="IPR029052">
    <property type="entry name" value="Metallo-depent_PP-like"/>
</dbReference>
<proteinExistence type="predicted"/>
<evidence type="ECO:0000259" key="3">
    <source>
        <dbReference type="Pfam" id="PF24384"/>
    </source>
</evidence>
<feature type="transmembrane region" description="Helical" evidence="1">
    <location>
        <begin position="545"/>
        <end position="563"/>
    </location>
</feature>
<dbReference type="Pfam" id="PF24394">
    <property type="entry name" value="TMEM62_C"/>
    <property type="match status" value="1"/>
</dbReference>
<evidence type="ECO:0000259" key="2">
    <source>
        <dbReference type="Pfam" id="PF00149"/>
    </source>
</evidence>
<dbReference type="PANTHER" id="PTHR14795">
    <property type="entry name" value="HELICASE RELATED"/>
    <property type="match status" value="1"/>
</dbReference>
<keyword evidence="1" id="KW-1133">Transmembrane helix</keyword>
<keyword evidence="1" id="KW-0812">Transmembrane</keyword>